<dbReference type="OrthoDB" id="10042665at2759"/>
<dbReference type="EMBL" id="ML976995">
    <property type="protein sequence ID" value="KAF1955395.1"/>
    <property type="molecule type" value="Genomic_DNA"/>
</dbReference>
<feature type="domain" description="AAA+ ATPase" evidence="1">
    <location>
        <begin position="92"/>
        <end position="219"/>
    </location>
</feature>
<dbReference type="SMART" id="SM00382">
    <property type="entry name" value="AAA"/>
    <property type="match status" value="1"/>
</dbReference>
<evidence type="ECO:0000313" key="2">
    <source>
        <dbReference type="EMBL" id="KAF1955395.1"/>
    </source>
</evidence>
<dbReference type="GO" id="GO:0005524">
    <property type="term" value="F:ATP binding"/>
    <property type="evidence" value="ECO:0007669"/>
    <property type="project" value="InterPro"/>
</dbReference>
<dbReference type="Pfam" id="PF00004">
    <property type="entry name" value="AAA"/>
    <property type="match status" value="1"/>
</dbReference>
<dbReference type="Pfam" id="PF23232">
    <property type="entry name" value="AAA_lid_13"/>
    <property type="match status" value="1"/>
</dbReference>
<reference evidence="2" key="1">
    <citation type="journal article" date="2020" name="Stud. Mycol.">
        <title>101 Dothideomycetes genomes: a test case for predicting lifestyles and emergence of pathogens.</title>
        <authorList>
            <person name="Haridas S."/>
            <person name="Albert R."/>
            <person name="Binder M."/>
            <person name="Bloem J."/>
            <person name="Labutti K."/>
            <person name="Salamov A."/>
            <person name="Andreopoulos B."/>
            <person name="Baker S."/>
            <person name="Barry K."/>
            <person name="Bills G."/>
            <person name="Bluhm B."/>
            <person name="Cannon C."/>
            <person name="Castanera R."/>
            <person name="Culley D."/>
            <person name="Daum C."/>
            <person name="Ezra D."/>
            <person name="Gonzalez J."/>
            <person name="Henrissat B."/>
            <person name="Kuo A."/>
            <person name="Liang C."/>
            <person name="Lipzen A."/>
            <person name="Lutzoni F."/>
            <person name="Magnuson J."/>
            <person name="Mondo S."/>
            <person name="Nolan M."/>
            <person name="Ohm R."/>
            <person name="Pangilinan J."/>
            <person name="Park H.-J."/>
            <person name="Ramirez L."/>
            <person name="Alfaro M."/>
            <person name="Sun H."/>
            <person name="Tritt A."/>
            <person name="Yoshinaga Y."/>
            <person name="Zwiers L.-H."/>
            <person name="Turgeon B."/>
            <person name="Goodwin S."/>
            <person name="Spatafora J."/>
            <person name="Crous P."/>
            <person name="Grigoriev I."/>
        </authorList>
    </citation>
    <scope>NUCLEOTIDE SEQUENCE</scope>
    <source>
        <strain evidence="2">CBS 675.92</strain>
    </source>
</reference>
<protein>
    <submittedName>
        <fullName evidence="2">P-loop containing nucleoside triphosphate hydrolase protein</fullName>
    </submittedName>
</protein>
<dbReference type="InterPro" id="IPR003959">
    <property type="entry name" value="ATPase_AAA_core"/>
</dbReference>
<evidence type="ECO:0000313" key="3">
    <source>
        <dbReference type="Proteomes" id="UP000800035"/>
    </source>
</evidence>
<keyword evidence="3" id="KW-1185">Reference proteome</keyword>
<organism evidence="2 3">
    <name type="scientific">Byssothecium circinans</name>
    <dbReference type="NCBI Taxonomy" id="147558"/>
    <lineage>
        <taxon>Eukaryota</taxon>
        <taxon>Fungi</taxon>
        <taxon>Dikarya</taxon>
        <taxon>Ascomycota</taxon>
        <taxon>Pezizomycotina</taxon>
        <taxon>Dothideomycetes</taxon>
        <taxon>Pleosporomycetidae</taxon>
        <taxon>Pleosporales</taxon>
        <taxon>Massarineae</taxon>
        <taxon>Massarinaceae</taxon>
        <taxon>Byssothecium</taxon>
    </lineage>
</organism>
<dbReference type="Gene3D" id="3.40.50.300">
    <property type="entry name" value="P-loop containing nucleotide triphosphate hydrolases"/>
    <property type="match status" value="1"/>
</dbReference>
<dbReference type="PANTHER" id="PTHR46411">
    <property type="entry name" value="FAMILY ATPASE, PUTATIVE-RELATED"/>
    <property type="match status" value="1"/>
</dbReference>
<keyword evidence="2" id="KW-0378">Hydrolase</keyword>
<evidence type="ECO:0000259" key="1">
    <source>
        <dbReference type="SMART" id="SM00382"/>
    </source>
</evidence>
<dbReference type="CDD" id="cd19481">
    <property type="entry name" value="RecA-like_protease"/>
    <property type="match status" value="1"/>
</dbReference>
<dbReference type="PANTHER" id="PTHR46411:SF2">
    <property type="entry name" value="AAA+ ATPASE DOMAIN-CONTAINING PROTEIN"/>
    <property type="match status" value="1"/>
</dbReference>
<name>A0A6A5TRV3_9PLEO</name>
<dbReference type="InterPro" id="IPR003593">
    <property type="entry name" value="AAA+_ATPase"/>
</dbReference>
<dbReference type="GO" id="GO:0016887">
    <property type="term" value="F:ATP hydrolysis activity"/>
    <property type="evidence" value="ECO:0007669"/>
    <property type="project" value="InterPro"/>
</dbReference>
<proteinExistence type="predicted"/>
<dbReference type="AlphaFoldDB" id="A0A6A5TRV3"/>
<dbReference type="SUPFAM" id="SSF52540">
    <property type="entry name" value="P-loop containing nucleoside triphosphate hydrolases"/>
    <property type="match status" value="1"/>
</dbReference>
<accession>A0A6A5TRV3</accession>
<dbReference type="InterPro" id="IPR056599">
    <property type="entry name" value="AAA_lid_fung"/>
</dbReference>
<dbReference type="Proteomes" id="UP000800035">
    <property type="component" value="Unassembled WGS sequence"/>
</dbReference>
<dbReference type="InterPro" id="IPR027417">
    <property type="entry name" value="P-loop_NTPase"/>
</dbReference>
<gene>
    <name evidence="2" type="ORF">CC80DRAFT_415930</name>
</gene>
<sequence length="466" mass="53342">MSHRVFGFAFRNRKWVKMNLDQLREIDETAGEGNEVKEEKLKEERKRMTAFDHLVLADGHKSIILSLIAQHYRGKESPVGHDHSDIVRGKGKGLIMLLHGAPGVGKTTTAEGIAELFKKPLFQMTCGDLGSTAAEVEKALETNFRLASRWGCVMLLDEADVFLAARSRADFARNGLVAVFLRILEYYTGILFLTTNRVGDFDEAFASRIHVSLYYPALDWKSSWKVFNLNLNMIRERFSAQGRKLTVAESDIALQAQEHWNKHPNARWNGRQMRNACHTAIALAEFEAQGGSHQKVRDPNAEVILEERHFETVSNAYLEFMTYLNEIYGTSAEQRAKEYQLRAKDTRSSGSKLKSLGTMCMQAMVRRLYHDSRTLKVWDIRHSMFTRQTRQTSNPALHQPCIVLNTRSVQPISRARNSSNMLALWECSRVKVTIQLALCKVRRVTIHTRVNVYFETGWDIRDACRM</sequence>